<protein>
    <recommendedName>
        <fullName evidence="9">GTPase Obg</fullName>
        <ecNumber evidence="9">3.6.5.-</ecNumber>
    </recommendedName>
    <alternativeName>
        <fullName evidence="9">GTP-binding protein Obg</fullName>
    </alternativeName>
</protein>
<feature type="binding site" evidence="9">
    <location>
        <begin position="313"/>
        <end position="315"/>
    </location>
    <ligand>
        <name>GTP</name>
        <dbReference type="ChEBI" id="CHEBI:37565"/>
    </ligand>
</feature>
<evidence type="ECO:0000256" key="6">
    <source>
        <dbReference type="ARBA" id="ARBA00022801"/>
    </source>
</evidence>
<dbReference type="Pfam" id="PF01926">
    <property type="entry name" value="MMR_HSR1"/>
    <property type="match status" value="1"/>
</dbReference>
<organism evidence="11 12">
    <name type="scientific">Nocardioides lianchengensis</name>
    <dbReference type="NCBI Taxonomy" id="1045774"/>
    <lineage>
        <taxon>Bacteria</taxon>
        <taxon>Bacillati</taxon>
        <taxon>Actinomycetota</taxon>
        <taxon>Actinomycetes</taxon>
        <taxon>Propionibacteriales</taxon>
        <taxon>Nocardioidaceae</taxon>
        <taxon>Nocardioides</taxon>
    </lineage>
</organism>
<dbReference type="InterPro" id="IPR036346">
    <property type="entry name" value="GTP-bd_prot_GTP1/OBG_C_sf"/>
</dbReference>
<evidence type="ECO:0000313" key="12">
    <source>
        <dbReference type="Proteomes" id="UP000199034"/>
    </source>
</evidence>
<evidence type="ECO:0000256" key="7">
    <source>
        <dbReference type="ARBA" id="ARBA00022842"/>
    </source>
</evidence>
<comment type="subcellular location">
    <subcellularLocation>
        <location evidence="9">Cytoplasm</location>
    </subcellularLocation>
</comment>
<feature type="binding site" evidence="9">
    <location>
        <position position="175"/>
    </location>
    <ligand>
        <name>Mg(2+)</name>
        <dbReference type="ChEBI" id="CHEBI:18420"/>
    </ligand>
</feature>
<dbReference type="InterPro" id="IPR006074">
    <property type="entry name" value="GTP1-OBG_CS"/>
</dbReference>
<dbReference type="InterPro" id="IPR045086">
    <property type="entry name" value="OBG_GTPase"/>
</dbReference>
<dbReference type="Gene3D" id="3.40.50.300">
    <property type="entry name" value="P-loop containing nucleotide triphosphate hydrolases"/>
    <property type="match status" value="1"/>
</dbReference>
<dbReference type="InterPro" id="IPR027417">
    <property type="entry name" value="P-loop_NTPase"/>
</dbReference>
<evidence type="ECO:0000256" key="4">
    <source>
        <dbReference type="ARBA" id="ARBA00022723"/>
    </source>
</evidence>
<dbReference type="CDD" id="cd01898">
    <property type="entry name" value="Obg"/>
    <property type="match status" value="1"/>
</dbReference>
<feature type="compositionally biased region" description="Basic and acidic residues" evidence="10">
    <location>
        <begin position="441"/>
        <end position="487"/>
    </location>
</feature>
<dbReference type="PROSITE" id="PS51883">
    <property type="entry name" value="OBG"/>
    <property type="match status" value="1"/>
</dbReference>
<dbReference type="RefSeq" id="WP_090853232.1">
    <property type="nucleotide sequence ID" value="NZ_FMZM01000003.1"/>
</dbReference>
<comment type="subunit">
    <text evidence="9">Monomer.</text>
</comment>
<dbReference type="InterPro" id="IPR015349">
    <property type="entry name" value="OCT_dom"/>
</dbReference>
<feature type="region of interest" description="Disordered" evidence="10">
    <location>
        <begin position="65"/>
        <end position="87"/>
    </location>
</feature>
<name>A0A1G6NUL5_9ACTN</name>
<reference evidence="11 12" key="1">
    <citation type="submission" date="2016-10" db="EMBL/GenBank/DDBJ databases">
        <authorList>
            <person name="de Groot N.N."/>
        </authorList>
    </citation>
    <scope>NUCLEOTIDE SEQUENCE [LARGE SCALE GENOMIC DNA]</scope>
    <source>
        <strain evidence="11 12">CGMCC 4.6858</strain>
    </source>
</reference>
<dbReference type="GO" id="GO:0003924">
    <property type="term" value="F:GTPase activity"/>
    <property type="evidence" value="ECO:0007669"/>
    <property type="project" value="UniProtKB-UniRule"/>
</dbReference>
<dbReference type="PROSITE" id="PS51881">
    <property type="entry name" value="OCT"/>
    <property type="match status" value="1"/>
</dbReference>
<dbReference type="PROSITE" id="PS51710">
    <property type="entry name" value="G_OBG"/>
    <property type="match status" value="1"/>
</dbReference>
<dbReference type="FunFam" id="2.70.210.12:FF:000001">
    <property type="entry name" value="GTPase Obg"/>
    <property type="match status" value="1"/>
</dbReference>
<dbReference type="Gene3D" id="3.30.300.350">
    <property type="entry name" value="GTP-binding protein OBG, C-terminal domain"/>
    <property type="match status" value="1"/>
</dbReference>
<dbReference type="NCBIfam" id="NF008955">
    <property type="entry name" value="PRK12297.1"/>
    <property type="match status" value="1"/>
</dbReference>
<keyword evidence="8 9" id="KW-0342">GTP-binding</keyword>
<evidence type="ECO:0000256" key="2">
    <source>
        <dbReference type="ARBA" id="ARBA00007699"/>
    </source>
</evidence>
<evidence type="ECO:0000313" key="11">
    <source>
        <dbReference type="EMBL" id="SDC71700.1"/>
    </source>
</evidence>
<dbReference type="InterPro" id="IPR006073">
    <property type="entry name" value="GTP-bd"/>
</dbReference>
<dbReference type="InterPro" id="IPR006169">
    <property type="entry name" value="GTP1_OBG_dom"/>
</dbReference>
<dbReference type="HAMAP" id="MF_01454">
    <property type="entry name" value="GTPase_Obg"/>
    <property type="match status" value="1"/>
</dbReference>
<dbReference type="InterPro" id="IPR036726">
    <property type="entry name" value="GTP1_OBG_dom_sf"/>
</dbReference>
<dbReference type="SUPFAM" id="SSF82051">
    <property type="entry name" value="Obg GTP-binding protein N-terminal domain"/>
    <property type="match status" value="1"/>
</dbReference>
<dbReference type="PRINTS" id="PR00326">
    <property type="entry name" value="GTP1OBG"/>
</dbReference>
<dbReference type="Gene3D" id="2.70.210.12">
    <property type="entry name" value="GTP1/OBG domain"/>
    <property type="match status" value="1"/>
</dbReference>
<keyword evidence="5 9" id="KW-0547">Nucleotide-binding</keyword>
<feature type="region of interest" description="Disordered" evidence="10">
    <location>
        <begin position="440"/>
        <end position="516"/>
    </location>
</feature>
<evidence type="ECO:0000256" key="3">
    <source>
        <dbReference type="ARBA" id="ARBA00022490"/>
    </source>
</evidence>
<feature type="compositionally biased region" description="Acidic residues" evidence="10">
    <location>
        <begin position="501"/>
        <end position="516"/>
    </location>
</feature>
<evidence type="ECO:0000256" key="5">
    <source>
        <dbReference type="ARBA" id="ARBA00022741"/>
    </source>
</evidence>
<accession>A0A1G6NUL5</accession>
<dbReference type="Proteomes" id="UP000199034">
    <property type="component" value="Unassembled WGS sequence"/>
</dbReference>
<dbReference type="GO" id="GO:0000287">
    <property type="term" value="F:magnesium ion binding"/>
    <property type="evidence" value="ECO:0007669"/>
    <property type="project" value="InterPro"/>
</dbReference>
<dbReference type="OrthoDB" id="9807318at2"/>
<dbReference type="NCBIfam" id="TIGR02729">
    <property type="entry name" value="Obg_CgtA"/>
    <property type="match status" value="1"/>
</dbReference>
<dbReference type="NCBIfam" id="NF008954">
    <property type="entry name" value="PRK12296.1"/>
    <property type="match status" value="1"/>
</dbReference>
<feature type="binding site" evidence="9">
    <location>
        <begin position="214"/>
        <end position="217"/>
    </location>
    <ligand>
        <name>GTP</name>
        <dbReference type="ChEBI" id="CHEBI:37565"/>
    </ligand>
</feature>
<comment type="cofactor">
    <cofactor evidence="1 9">
        <name>Mg(2+)</name>
        <dbReference type="ChEBI" id="CHEBI:18420"/>
    </cofactor>
</comment>
<dbReference type="SUPFAM" id="SSF52540">
    <property type="entry name" value="P-loop containing nucleoside triphosphate hydrolases"/>
    <property type="match status" value="1"/>
</dbReference>
<dbReference type="PANTHER" id="PTHR11702">
    <property type="entry name" value="DEVELOPMENTALLY REGULATED GTP-BINDING PROTEIN-RELATED"/>
    <property type="match status" value="1"/>
</dbReference>
<dbReference type="AlphaFoldDB" id="A0A1G6NUL5"/>
<keyword evidence="4 9" id="KW-0479">Metal-binding</keyword>
<dbReference type="Pfam" id="PF01018">
    <property type="entry name" value="GTP1_OBG"/>
    <property type="match status" value="1"/>
</dbReference>
<feature type="binding site" evidence="9">
    <location>
        <begin position="193"/>
        <end position="197"/>
    </location>
    <ligand>
        <name>GTP</name>
        <dbReference type="ChEBI" id="CHEBI:37565"/>
    </ligand>
</feature>
<dbReference type="GO" id="GO:0042254">
    <property type="term" value="P:ribosome biogenesis"/>
    <property type="evidence" value="ECO:0007669"/>
    <property type="project" value="UniProtKB-UniRule"/>
</dbReference>
<evidence type="ECO:0000256" key="8">
    <source>
        <dbReference type="ARBA" id="ARBA00023134"/>
    </source>
</evidence>
<dbReference type="EMBL" id="FMZM01000003">
    <property type="protein sequence ID" value="SDC71700.1"/>
    <property type="molecule type" value="Genomic_DNA"/>
</dbReference>
<feature type="binding site" evidence="9">
    <location>
        <position position="195"/>
    </location>
    <ligand>
        <name>Mg(2+)</name>
        <dbReference type="ChEBI" id="CHEBI:18420"/>
    </ligand>
</feature>
<dbReference type="Pfam" id="PF09269">
    <property type="entry name" value="DUF1967"/>
    <property type="match status" value="1"/>
</dbReference>
<dbReference type="GO" id="GO:0005525">
    <property type="term" value="F:GTP binding"/>
    <property type="evidence" value="ECO:0007669"/>
    <property type="project" value="UniProtKB-UniRule"/>
</dbReference>
<comment type="function">
    <text evidence="9">An essential GTPase which binds GTP, GDP and possibly (p)ppGpp with moderate affinity, with high nucleotide exchange rates and a fairly low GTP hydrolysis rate. Plays a role in control of the cell cycle, stress response, ribosome biogenesis and in those bacteria that undergo differentiation, in morphogenesis control.</text>
</comment>
<dbReference type="STRING" id="1045774.SAMN05421872_103385"/>
<proteinExistence type="inferred from homology"/>
<dbReference type="NCBIfam" id="TIGR03595">
    <property type="entry name" value="Obg_CgtA_exten"/>
    <property type="match status" value="1"/>
</dbReference>
<dbReference type="SUPFAM" id="SSF102741">
    <property type="entry name" value="Obg GTP-binding protein C-terminal domain"/>
    <property type="match status" value="1"/>
</dbReference>
<keyword evidence="7 9" id="KW-0460">Magnesium</keyword>
<sequence>MAVPTFVDEVTLHISAGRGGHGVASVHREKFKPLGGPDGGNGGPGGSVVLRVDPDVTTLIDYHHSKKRSAENGGHGAGAHRNGGHGADLVLPVPDGTVVKTRGGEVLADLVGPGTEMVIAQGGRGGLGNAALASSKRKAPGFALLGEPGDEIEVVLELKVVADIGLVGYPSAGKSSLIAAISRARPKIADYPFTTLVPNLGVVKAGDTTFTVADVPGLIEGASEGRGLGHDFLRHIERCAALLHVVDTATIEPGRNPADDLDAMEHELAQYGGLEGRERLVALNKIDVPDGRDIAEMTADDLRERGYRVFPISAASGEGIRELTFAMAELVARARAEQEVVEATRIVLRPPSADGGDDFTVTQDGDGWRVRGTKPERWVRQTDFSNDEAVGFLADRLNRLGVETRLVKLGAVEGDTVLIGDPDNAVVFDFKPGIEAGAEMLGRRGEDQRFDEKRPAHGRRREIQEALGERAEGETRADVARRIDKSARSSGVGPMSYEIGSADDPDWAEDDPGTAG</sequence>
<evidence type="ECO:0000256" key="10">
    <source>
        <dbReference type="SAM" id="MobiDB-lite"/>
    </source>
</evidence>
<dbReference type="EC" id="3.6.5.-" evidence="9"/>
<gene>
    <name evidence="9" type="primary">obg</name>
    <name evidence="11" type="ORF">SAMN05421872_103385</name>
</gene>
<dbReference type="InterPro" id="IPR014100">
    <property type="entry name" value="GTP-bd_Obg/CgtA"/>
</dbReference>
<evidence type="ECO:0000256" key="9">
    <source>
        <dbReference type="HAMAP-Rule" id="MF_01454"/>
    </source>
</evidence>
<keyword evidence="12" id="KW-1185">Reference proteome</keyword>
<dbReference type="PROSITE" id="PS00905">
    <property type="entry name" value="GTP1_OBG"/>
    <property type="match status" value="1"/>
</dbReference>
<dbReference type="InterPro" id="IPR031167">
    <property type="entry name" value="G_OBG"/>
</dbReference>
<dbReference type="PANTHER" id="PTHR11702:SF31">
    <property type="entry name" value="MITOCHONDRIAL RIBOSOME-ASSOCIATED GTPASE 2"/>
    <property type="match status" value="1"/>
</dbReference>
<keyword evidence="3 9" id="KW-0963">Cytoplasm</keyword>
<dbReference type="GO" id="GO:0005737">
    <property type="term" value="C:cytoplasm"/>
    <property type="evidence" value="ECO:0007669"/>
    <property type="project" value="UniProtKB-SubCell"/>
</dbReference>
<comment type="similarity">
    <text evidence="2 9">Belongs to the TRAFAC class OBG-HflX-like GTPase superfamily. OBG GTPase family.</text>
</comment>
<feature type="binding site" evidence="9">
    <location>
        <begin position="284"/>
        <end position="287"/>
    </location>
    <ligand>
        <name>GTP</name>
        <dbReference type="ChEBI" id="CHEBI:37565"/>
    </ligand>
</feature>
<evidence type="ECO:0000256" key="1">
    <source>
        <dbReference type="ARBA" id="ARBA00001946"/>
    </source>
</evidence>
<dbReference type="NCBIfam" id="NF008956">
    <property type="entry name" value="PRK12299.1"/>
    <property type="match status" value="1"/>
</dbReference>
<feature type="binding site" evidence="9">
    <location>
        <begin position="168"/>
        <end position="175"/>
    </location>
    <ligand>
        <name>GTP</name>
        <dbReference type="ChEBI" id="CHEBI:37565"/>
    </ligand>
</feature>
<keyword evidence="6 9" id="KW-0378">Hydrolase</keyword>